<dbReference type="AlphaFoldDB" id="A0A6J4UFI0"/>
<protein>
    <submittedName>
        <fullName evidence="1">Uncharacterized protein</fullName>
    </submittedName>
</protein>
<evidence type="ECO:0000313" key="1">
    <source>
        <dbReference type="EMBL" id="CAA9547818.1"/>
    </source>
</evidence>
<gene>
    <name evidence="1" type="ORF">AVDCRST_MAG18-43</name>
</gene>
<sequence>MLSYPADPRPLALCPRSLDGQTTFDKRRVATVPLLADGGQHGYAYPLRLLALPDGARLTGLRLDPVYGAAATGANTVRIADFRLIRGGEPSACAP</sequence>
<organism evidence="1">
    <name type="scientific">uncultured Thermomicrobiales bacterium</name>
    <dbReference type="NCBI Taxonomy" id="1645740"/>
    <lineage>
        <taxon>Bacteria</taxon>
        <taxon>Pseudomonadati</taxon>
        <taxon>Thermomicrobiota</taxon>
        <taxon>Thermomicrobia</taxon>
        <taxon>Thermomicrobiales</taxon>
        <taxon>environmental samples</taxon>
    </lineage>
</organism>
<accession>A0A6J4UFI0</accession>
<proteinExistence type="predicted"/>
<reference evidence="1" key="1">
    <citation type="submission" date="2020-02" db="EMBL/GenBank/DDBJ databases">
        <authorList>
            <person name="Meier V. D."/>
        </authorList>
    </citation>
    <scope>NUCLEOTIDE SEQUENCE</scope>
    <source>
        <strain evidence="1">AVDCRST_MAG18</strain>
    </source>
</reference>
<dbReference type="EMBL" id="CADCWN010000007">
    <property type="protein sequence ID" value="CAA9547818.1"/>
    <property type="molecule type" value="Genomic_DNA"/>
</dbReference>
<name>A0A6J4UFI0_9BACT</name>